<evidence type="ECO:0000313" key="2">
    <source>
        <dbReference type="Ensembl" id="ENSCINP00000011260.3"/>
    </source>
</evidence>
<dbReference type="FunCoup" id="F6UU89">
    <property type="interactions" value="291"/>
</dbReference>
<dbReference type="PANTHER" id="PTHR20921">
    <property type="entry name" value="TRANSMEMBRANE PROTEIN 222"/>
    <property type="match status" value="1"/>
</dbReference>
<reference evidence="3" key="1">
    <citation type="journal article" date="2002" name="Science">
        <title>The draft genome of Ciona intestinalis: insights into chordate and vertebrate origins.</title>
        <authorList>
            <person name="Dehal P."/>
            <person name="Satou Y."/>
            <person name="Campbell R.K."/>
            <person name="Chapman J."/>
            <person name="Degnan B."/>
            <person name="De Tomaso A."/>
            <person name="Davidson B."/>
            <person name="Di Gregorio A."/>
            <person name="Gelpke M."/>
            <person name="Goodstein D.M."/>
            <person name="Harafuji N."/>
            <person name="Hastings K.E."/>
            <person name="Ho I."/>
            <person name="Hotta K."/>
            <person name="Huang W."/>
            <person name="Kawashima T."/>
            <person name="Lemaire P."/>
            <person name="Martinez D."/>
            <person name="Meinertzhagen I.A."/>
            <person name="Necula S."/>
            <person name="Nonaka M."/>
            <person name="Putnam N."/>
            <person name="Rash S."/>
            <person name="Saiga H."/>
            <person name="Satake M."/>
            <person name="Terry A."/>
            <person name="Yamada L."/>
            <person name="Wang H.G."/>
            <person name="Awazu S."/>
            <person name="Azumi K."/>
            <person name="Boore J."/>
            <person name="Branno M."/>
            <person name="Chin-Bow S."/>
            <person name="DeSantis R."/>
            <person name="Doyle S."/>
            <person name="Francino P."/>
            <person name="Keys D.N."/>
            <person name="Haga S."/>
            <person name="Hayashi H."/>
            <person name="Hino K."/>
            <person name="Imai K.S."/>
            <person name="Inaba K."/>
            <person name="Kano S."/>
            <person name="Kobayashi K."/>
            <person name="Kobayashi M."/>
            <person name="Lee B.I."/>
            <person name="Makabe K.W."/>
            <person name="Manohar C."/>
            <person name="Matassi G."/>
            <person name="Medina M."/>
            <person name="Mochizuki Y."/>
            <person name="Mount S."/>
            <person name="Morishita T."/>
            <person name="Miura S."/>
            <person name="Nakayama A."/>
            <person name="Nishizaka S."/>
            <person name="Nomoto H."/>
            <person name="Ohta F."/>
            <person name="Oishi K."/>
            <person name="Rigoutsos I."/>
            <person name="Sano M."/>
            <person name="Sasaki A."/>
            <person name="Sasakura Y."/>
            <person name="Shoguchi E."/>
            <person name="Shin-i T."/>
            <person name="Spagnuolo A."/>
            <person name="Stainier D."/>
            <person name="Suzuki M.M."/>
            <person name="Tassy O."/>
            <person name="Takatori N."/>
            <person name="Tokuoka M."/>
            <person name="Yagi K."/>
            <person name="Yoshizaki F."/>
            <person name="Wada S."/>
            <person name="Zhang C."/>
            <person name="Hyatt P.D."/>
            <person name="Larimer F."/>
            <person name="Detter C."/>
            <person name="Doggett N."/>
            <person name="Glavina T."/>
            <person name="Hawkins T."/>
            <person name="Richardson P."/>
            <person name="Lucas S."/>
            <person name="Kohara Y."/>
            <person name="Levine M."/>
            <person name="Satoh N."/>
            <person name="Rokhsar D.S."/>
        </authorList>
    </citation>
    <scope>NUCLEOTIDE SEQUENCE [LARGE SCALE GENOMIC DNA]</scope>
</reference>
<evidence type="ECO:0000313" key="3">
    <source>
        <dbReference type="Proteomes" id="UP000008144"/>
    </source>
</evidence>
<evidence type="ECO:0008006" key="4">
    <source>
        <dbReference type="Google" id="ProtNLM"/>
    </source>
</evidence>
<name>F6UU89_CIOIN</name>
<dbReference type="Proteomes" id="UP000008144">
    <property type="component" value="Chromosome 8"/>
</dbReference>
<reference evidence="2" key="3">
    <citation type="submission" date="2025-08" db="UniProtKB">
        <authorList>
            <consortium name="Ensembl"/>
        </authorList>
    </citation>
    <scope>IDENTIFICATION</scope>
</reference>
<dbReference type="Pfam" id="PF05608">
    <property type="entry name" value="RTE1"/>
    <property type="match status" value="2"/>
</dbReference>
<reference evidence="2" key="4">
    <citation type="submission" date="2025-09" db="UniProtKB">
        <authorList>
            <consortium name="Ensembl"/>
        </authorList>
    </citation>
    <scope>IDENTIFICATION</scope>
</reference>
<protein>
    <recommendedName>
        <fullName evidence="4">Transmembrane protein 222</fullName>
    </recommendedName>
</protein>
<keyword evidence="1" id="KW-0812">Transmembrane</keyword>
<evidence type="ECO:0000256" key="1">
    <source>
        <dbReference type="SAM" id="Phobius"/>
    </source>
</evidence>
<dbReference type="GeneTree" id="ENSGT00390000007371"/>
<reference evidence="2" key="2">
    <citation type="journal article" date="2008" name="Genome Biol.">
        <title>Improved genome assembly and evidence-based global gene model set for the chordate Ciona intestinalis: new insight into intron and operon populations.</title>
        <authorList>
            <person name="Satou Y."/>
            <person name="Mineta K."/>
            <person name="Ogasawara M."/>
            <person name="Sasakura Y."/>
            <person name="Shoguchi E."/>
            <person name="Ueno K."/>
            <person name="Yamada L."/>
            <person name="Matsumoto J."/>
            <person name="Wasserscheid J."/>
            <person name="Dewar K."/>
            <person name="Wiley G.B."/>
            <person name="Macmil S.L."/>
            <person name="Roe B.A."/>
            <person name="Zeller R.W."/>
            <person name="Hastings K.E."/>
            <person name="Lemaire P."/>
            <person name="Lindquist E."/>
            <person name="Endo T."/>
            <person name="Hotta K."/>
            <person name="Inaba K."/>
        </authorList>
    </citation>
    <scope>NUCLEOTIDE SEQUENCE [LARGE SCALE GENOMIC DNA]</scope>
    <source>
        <strain evidence="2">wild type</strain>
    </source>
</reference>
<sequence>MPLNKDVRPEISRFPFCIVWTPIPLLTWFIPIIGHMGIGTSSGVIRDFAGPYFVSEDSMGFGQPTKYWKLSADKVRFSSWDQAVHEASEEYKQRMHNLCCDNCHSHVTYALNLMQYDDSSAWNMVKLWFLMLVYGKYVSFTGFLKTWLPFCIFASIIIVIAVLLYKVNCK</sequence>
<dbReference type="InterPro" id="IPR008496">
    <property type="entry name" value="TMEM222/RTE1"/>
</dbReference>
<organism evidence="2 3">
    <name type="scientific">Ciona intestinalis</name>
    <name type="common">Transparent sea squirt</name>
    <name type="synonym">Ascidia intestinalis</name>
    <dbReference type="NCBI Taxonomy" id="7719"/>
    <lineage>
        <taxon>Eukaryota</taxon>
        <taxon>Metazoa</taxon>
        <taxon>Chordata</taxon>
        <taxon>Tunicata</taxon>
        <taxon>Ascidiacea</taxon>
        <taxon>Phlebobranchia</taxon>
        <taxon>Cionidae</taxon>
        <taxon>Ciona</taxon>
    </lineage>
</organism>
<dbReference type="PANTHER" id="PTHR20921:SF0">
    <property type="entry name" value="TRANSMEMBRANE PROTEIN 222"/>
    <property type="match status" value="1"/>
</dbReference>
<proteinExistence type="predicted"/>
<dbReference type="Ensembl" id="ENSCINT00000011260.3">
    <property type="protein sequence ID" value="ENSCINP00000011260.3"/>
    <property type="gene ID" value="ENSCING00000005451.3"/>
</dbReference>
<feature type="transmembrane region" description="Helical" evidence="1">
    <location>
        <begin position="146"/>
        <end position="165"/>
    </location>
</feature>
<keyword evidence="3" id="KW-1185">Reference proteome</keyword>
<accession>F6UU89</accession>
<keyword evidence="1" id="KW-0472">Membrane</keyword>
<keyword evidence="1" id="KW-1133">Transmembrane helix</keyword>
<dbReference type="InParanoid" id="F6UU89"/>
<dbReference type="OMA" id="SNPFPMR"/>
<feature type="transmembrane region" description="Helical" evidence="1">
    <location>
        <begin position="12"/>
        <end position="33"/>
    </location>
</feature>
<dbReference type="EMBL" id="EAAA01002669">
    <property type="status" value="NOT_ANNOTATED_CDS"/>
    <property type="molecule type" value="Genomic_DNA"/>
</dbReference>
<dbReference type="AlphaFoldDB" id="F6UU89"/>